<dbReference type="GO" id="GO:0043190">
    <property type="term" value="C:ATP-binding cassette (ABC) transporter complex"/>
    <property type="evidence" value="ECO:0007669"/>
    <property type="project" value="InterPro"/>
</dbReference>
<dbReference type="PIRSF" id="PIRSF002756">
    <property type="entry name" value="PstS"/>
    <property type="match status" value="1"/>
</dbReference>
<evidence type="ECO:0000256" key="6">
    <source>
        <dbReference type="PIRNR" id="PIRNR002756"/>
    </source>
</evidence>
<organism evidence="8 9">
    <name type="scientific">Candidatus Acidiferrum panamense</name>
    <dbReference type="NCBI Taxonomy" id="2741543"/>
    <lineage>
        <taxon>Bacteria</taxon>
        <taxon>Pseudomonadati</taxon>
        <taxon>Acidobacteriota</taxon>
        <taxon>Terriglobia</taxon>
        <taxon>Candidatus Acidiferrales</taxon>
        <taxon>Candidatus Acidiferrum</taxon>
    </lineage>
</organism>
<evidence type="ECO:0000259" key="7">
    <source>
        <dbReference type="Pfam" id="PF12849"/>
    </source>
</evidence>
<dbReference type="AlphaFoldDB" id="A0A7V8SWZ8"/>
<dbReference type="NCBIfam" id="TIGR00975">
    <property type="entry name" value="3a0107s03"/>
    <property type="match status" value="1"/>
</dbReference>
<accession>A0A7V8SWZ8</accession>
<evidence type="ECO:0000256" key="1">
    <source>
        <dbReference type="ARBA" id="ARBA00002841"/>
    </source>
</evidence>
<dbReference type="EMBL" id="JACDQQ010001041">
    <property type="protein sequence ID" value="MBA0085469.1"/>
    <property type="molecule type" value="Genomic_DNA"/>
</dbReference>
<comment type="caution">
    <text evidence="8">The sequence shown here is derived from an EMBL/GenBank/DDBJ whole genome shotgun (WGS) entry which is preliminary data.</text>
</comment>
<dbReference type="CDD" id="cd13565">
    <property type="entry name" value="PBP2_PstS"/>
    <property type="match status" value="1"/>
</dbReference>
<dbReference type="PANTHER" id="PTHR42996">
    <property type="entry name" value="PHOSPHATE-BINDING PROTEIN PSTS"/>
    <property type="match status" value="1"/>
</dbReference>
<dbReference type="Gene3D" id="3.40.190.10">
    <property type="entry name" value="Periplasmic binding protein-like II"/>
    <property type="match status" value="2"/>
</dbReference>
<comment type="subunit">
    <text evidence="3">The complex is composed of two ATP-binding proteins (PstB), two transmembrane proteins (PstC and PstA) and a solute-binding protein (PstS).</text>
</comment>
<evidence type="ECO:0000256" key="3">
    <source>
        <dbReference type="ARBA" id="ARBA00011529"/>
    </source>
</evidence>
<dbReference type="InterPro" id="IPR005673">
    <property type="entry name" value="ABC_phos-bd_PstS"/>
</dbReference>
<evidence type="ECO:0000256" key="2">
    <source>
        <dbReference type="ARBA" id="ARBA00008725"/>
    </source>
</evidence>
<keyword evidence="4 6" id="KW-0813">Transport</keyword>
<evidence type="ECO:0000313" key="9">
    <source>
        <dbReference type="Proteomes" id="UP000567293"/>
    </source>
</evidence>
<evidence type="ECO:0000256" key="4">
    <source>
        <dbReference type="ARBA" id="ARBA00022448"/>
    </source>
</evidence>
<dbReference type="GO" id="GO:0042301">
    <property type="term" value="F:phosphate ion binding"/>
    <property type="evidence" value="ECO:0007669"/>
    <property type="project" value="InterPro"/>
</dbReference>
<gene>
    <name evidence="8" type="primary">pstS</name>
    <name evidence="8" type="ORF">HRJ53_10770</name>
</gene>
<dbReference type="Proteomes" id="UP000567293">
    <property type="component" value="Unassembled WGS sequence"/>
</dbReference>
<sequence>MKRIVGIVLVLVGVSAVLWADALSINGAGATFPFPIYSKWFDEYHKKDSKLQINYQPIGSGGGIKQVTEGTVDFGGTDGPMNDEQLKAYEEKHKSGILHFPTVLGAVVPTYNIPGVDASLKFTPAALAGIFLGKVTKWNDPLIAEPNKDVKLPAEDIVVVHRADGSGTTYCWTDYLSKVSPEWKDKVGKGTSVNWPVGLGGKGSEGVTGTVKNTPNSITYVELIYAEANKIPYGEVQNADGIFVKASLGAVSAAAAGAAKDMPEDFRVSITNAPGKTSYPISTFTWLLIPEKFSDTAKRDALKGFVKWALSDGQNYAESLSYAKLPKEVVAKELKAINKIQ</sequence>
<dbReference type="GO" id="GO:0035435">
    <property type="term" value="P:phosphate ion transmembrane transport"/>
    <property type="evidence" value="ECO:0007669"/>
    <property type="project" value="InterPro"/>
</dbReference>
<proteinExistence type="inferred from homology"/>
<protein>
    <recommendedName>
        <fullName evidence="6">Phosphate-binding protein</fullName>
    </recommendedName>
</protein>
<dbReference type="Pfam" id="PF12849">
    <property type="entry name" value="PBP_like_2"/>
    <property type="match status" value="1"/>
</dbReference>
<evidence type="ECO:0000313" key="8">
    <source>
        <dbReference type="EMBL" id="MBA0085469.1"/>
    </source>
</evidence>
<dbReference type="InterPro" id="IPR024370">
    <property type="entry name" value="PBP_domain"/>
</dbReference>
<dbReference type="PANTHER" id="PTHR42996:SF1">
    <property type="entry name" value="PHOSPHATE-BINDING PROTEIN PSTS"/>
    <property type="match status" value="1"/>
</dbReference>
<keyword evidence="5 6" id="KW-0592">Phosphate transport</keyword>
<evidence type="ECO:0000256" key="5">
    <source>
        <dbReference type="ARBA" id="ARBA00022592"/>
    </source>
</evidence>
<name>A0A7V8SWZ8_9BACT</name>
<dbReference type="SUPFAM" id="SSF53850">
    <property type="entry name" value="Periplasmic binding protein-like II"/>
    <property type="match status" value="1"/>
</dbReference>
<comment type="similarity">
    <text evidence="2 6">Belongs to the PstS family.</text>
</comment>
<reference evidence="8" key="1">
    <citation type="submission" date="2020-06" db="EMBL/GenBank/DDBJ databases">
        <title>Legume-microbial interactions unlock mineral nutrients during tropical forest succession.</title>
        <authorList>
            <person name="Epihov D.Z."/>
        </authorList>
    </citation>
    <scope>NUCLEOTIDE SEQUENCE [LARGE SCALE GENOMIC DNA]</scope>
    <source>
        <strain evidence="8">Pan2503</strain>
    </source>
</reference>
<dbReference type="InterPro" id="IPR050962">
    <property type="entry name" value="Phosphate-bind_PstS"/>
</dbReference>
<comment type="function">
    <text evidence="1">Part of the ABC transporter complex PstSACB involved in phosphate import.</text>
</comment>
<feature type="domain" description="PBP" evidence="7">
    <location>
        <begin position="24"/>
        <end position="312"/>
    </location>
</feature>
<keyword evidence="9" id="KW-1185">Reference proteome</keyword>